<dbReference type="OrthoDB" id="5368764at2759"/>
<keyword evidence="2" id="KW-1185">Reference proteome</keyword>
<name>A0A8H3J2T0_9LECA</name>
<gene>
    <name evidence="1" type="ORF">HETSPECPRED_001850</name>
</gene>
<accession>A0A8H3J2T0</accession>
<comment type="caution">
    <text evidence="1">The sequence shown here is derived from an EMBL/GenBank/DDBJ whole genome shotgun (WGS) entry which is preliminary data.</text>
</comment>
<evidence type="ECO:0000313" key="2">
    <source>
        <dbReference type="Proteomes" id="UP000664521"/>
    </source>
</evidence>
<dbReference type="Proteomes" id="UP000664521">
    <property type="component" value="Unassembled WGS sequence"/>
</dbReference>
<sequence>MSSDTAPEWFLPNAKWNALTEDYALVNYPASEARDMIDEANVDSRLQMEGVKSPCECFDGKEGDRLRCYAFEFMPRQAEQAYVLIYADVDDTNAEHKQMLLQRARSEELLEEEETCYAAMREDFINSLHEDPVERLMKRKSFELHDQKQKRETMEFSNNLFRGERRIKVEATDFLLKLESAEDRQRFLHIISGKTRLKHKRPQMLLIRMIATEPTPWPDSTGGYAIAFDVLENKLIIKSFYCDGNTHPLTSAWKTAVKKDGISFYGTPLEFAHKFIRRLTEYRGQSLYTRLLVHAHAAKFLLDHWAALFRSAISREEASTLEKEVRKIDAERTPMIKTYKFIIKRKDRVAERDILGSFVEIRNSFLDGEDDLRFQAIEAKNGGKEKVAKNAAKVYEKLVSTIGAFLEDPDREL</sequence>
<protein>
    <submittedName>
        <fullName evidence="1">Uncharacterized protein</fullName>
    </submittedName>
</protein>
<evidence type="ECO:0000313" key="1">
    <source>
        <dbReference type="EMBL" id="CAF9939670.1"/>
    </source>
</evidence>
<dbReference type="AlphaFoldDB" id="A0A8H3J2T0"/>
<proteinExistence type="predicted"/>
<organism evidence="1 2">
    <name type="scientific">Heterodermia speciosa</name>
    <dbReference type="NCBI Taxonomy" id="116794"/>
    <lineage>
        <taxon>Eukaryota</taxon>
        <taxon>Fungi</taxon>
        <taxon>Dikarya</taxon>
        <taxon>Ascomycota</taxon>
        <taxon>Pezizomycotina</taxon>
        <taxon>Lecanoromycetes</taxon>
        <taxon>OSLEUM clade</taxon>
        <taxon>Lecanoromycetidae</taxon>
        <taxon>Caliciales</taxon>
        <taxon>Physciaceae</taxon>
        <taxon>Heterodermia</taxon>
    </lineage>
</organism>
<reference evidence="1" key="1">
    <citation type="submission" date="2021-03" db="EMBL/GenBank/DDBJ databases">
        <authorList>
            <person name="Tagirdzhanova G."/>
        </authorList>
    </citation>
    <scope>NUCLEOTIDE SEQUENCE</scope>
</reference>
<dbReference type="EMBL" id="CAJPDS010000135">
    <property type="protein sequence ID" value="CAF9939670.1"/>
    <property type="molecule type" value="Genomic_DNA"/>
</dbReference>